<reference evidence="1" key="2">
    <citation type="submission" date="2023-02" db="EMBL/GenBank/DDBJ databases">
        <authorList>
            <person name="Swenson N.G."/>
            <person name="Wegrzyn J.L."/>
            <person name="Mcevoy S.L."/>
        </authorList>
    </citation>
    <scope>NUCLEOTIDE SEQUENCE</scope>
    <source>
        <strain evidence="1">91603</strain>
        <tissue evidence="1">Leaf</tissue>
    </source>
</reference>
<comment type="caution">
    <text evidence="1">The sequence shown here is derived from an EMBL/GenBank/DDBJ whole genome shotgun (WGS) entry which is preliminary data.</text>
</comment>
<keyword evidence="2" id="KW-1185">Reference proteome</keyword>
<evidence type="ECO:0000313" key="1">
    <source>
        <dbReference type="EMBL" id="KAI9196485.1"/>
    </source>
</evidence>
<proteinExistence type="predicted"/>
<name>A0AAD5JEG1_ACENE</name>
<reference evidence="1" key="1">
    <citation type="journal article" date="2022" name="Plant J.">
        <title>Strategies of tolerance reflected in two North American maple genomes.</title>
        <authorList>
            <person name="McEvoy S.L."/>
            <person name="Sezen U.U."/>
            <person name="Trouern-Trend A."/>
            <person name="McMahon S.M."/>
            <person name="Schaberg P.G."/>
            <person name="Yang J."/>
            <person name="Wegrzyn J.L."/>
            <person name="Swenson N.G."/>
        </authorList>
    </citation>
    <scope>NUCLEOTIDE SEQUENCE</scope>
    <source>
        <strain evidence="1">91603</strain>
    </source>
</reference>
<dbReference type="EMBL" id="JAJSOW010000003">
    <property type="protein sequence ID" value="KAI9196485.1"/>
    <property type="molecule type" value="Genomic_DNA"/>
</dbReference>
<protein>
    <submittedName>
        <fullName evidence="1">Uncharacterized protein</fullName>
    </submittedName>
</protein>
<evidence type="ECO:0000313" key="2">
    <source>
        <dbReference type="Proteomes" id="UP001064489"/>
    </source>
</evidence>
<dbReference type="Proteomes" id="UP001064489">
    <property type="component" value="Chromosome 1"/>
</dbReference>
<gene>
    <name evidence="1" type="ORF">LWI28_024370</name>
</gene>
<accession>A0AAD5JEG1</accession>
<sequence>MMDPMFMKASLFVASDPLEVPRSRPSSQVGPIEALSGSISVCTWVDPLMGTCSHSDKGNSVLPSHVNDPSFAKDSIASAIFSDSVSLTVSREQQPESVNAIPIVPRSSTIVPVLNYFSVNIRSDLSLDFSVG</sequence>
<organism evidence="1 2">
    <name type="scientific">Acer negundo</name>
    <name type="common">Box elder</name>
    <dbReference type="NCBI Taxonomy" id="4023"/>
    <lineage>
        <taxon>Eukaryota</taxon>
        <taxon>Viridiplantae</taxon>
        <taxon>Streptophyta</taxon>
        <taxon>Embryophyta</taxon>
        <taxon>Tracheophyta</taxon>
        <taxon>Spermatophyta</taxon>
        <taxon>Magnoliopsida</taxon>
        <taxon>eudicotyledons</taxon>
        <taxon>Gunneridae</taxon>
        <taxon>Pentapetalae</taxon>
        <taxon>rosids</taxon>
        <taxon>malvids</taxon>
        <taxon>Sapindales</taxon>
        <taxon>Sapindaceae</taxon>
        <taxon>Hippocastanoideae</taxon>
        <taxon>Acereae</taxon>
        <taxon>Acer</taxon>
    </lineage>
</organism>
<dbReference type="AlphaFoldDB" id="A0AAD5JEG1"/>